<comment type="caution">
    <text evidence="1">The sequence shown here is derived from an EMBL/GenBank/DDBJ whole genome shotgun (WGS) entry which is preliminary data.</text>
</comment>
<organism evidence="1 2">
    <name type="scientific">Actinocrispum wychmicini</name>
    <dbReference type="NCBI Taxonomy" id="1213861"/>
    <lineage>
        <taxon>Bacteria</taxon>
        <taxon>Bacillati</taxon>
        <taxon>Actinomycetota</taxon>
        <taxon>Actinomycetes</taxon>
        <taxon>Pseudonocardiales</taxon>
        <taxon>Pseudonocardiaceae</taxon>
        <taxon>Actinocrispum</taxon>
    </lineage>
</organism>
<dbReference type="NCBIfam" id="NF038074">
    <property type="entry name" value="fam_STM4014"/>
    <property type="match status" value="1"/>
</dbReference>
<sequence>MAGNPGSGGQRFVVVGNPGSRRVALFAAAVRAAGLPPAHVLPWRDVLTGTIAIPTHALVRIDSPGDDPHVDTLLRGHFAHPPHRVNGTGPWYQAFTTALRRLAEVVAGTPRTHLLNDPTEVALMLDKRKCHAHLSQAGLPLPPAITSLPDAAPTIRRRAHTGGNDDGSGGFDALRARLSAVGWSRVFVKPAHGSSASGVVALSVRGDRVEAVSSAAVSSVGLVNSLRVRTYRGGDAVAVVDRVCADPVHVEKWFPKASWRNRTIDMRVVVVAGRATHAVVRASRHPMTNLHLGGERVDVAELRAVVGATKWRQWLDTCEGVAARFPKSLMVGVDLLLGVGWGRHVVGEVNCFGDLLPGLAGLPDGPAPGMDTYEAQVAACMT</sequence>
<evidence type="ECO:0000313" key="1">
    <source>
        <dbReference type="EMBL" id="TCO53718.1"/>
    </source>
</evidence>
<keyword evidence="2" id="KW-1185">Reference proteome</keyword>
<dbReference type="EMBL" id="SLWS01000010">
    <property type="protein sequence ID" value="TCO53718.1"/>
    <property type="molecule type" value="Genomic_DNA"/>
</dbReference>
<dbReference type="SUPFAM" id="SSF56059">
    <property type="entry name" value="Glutathione synthetase ATP-binding domain-like"/>
    <property type="match status" value="1"/>
</dbReference>
<dbReference type="Gene3D" id="3.30.470.20">
    <property type="entry name" value="ATP-grasp fold, B domain"/>
    <property type="match status" value="1"/>
</dbReference>
<name>A0A4R2JAM7_9PSEU</name>
<reference evidence="1 2" key="1">
    <citation type="submission" date="2019-03" db="EMBL/GenBank/DDBJ databases">
        <title>Genomic Encyclopedia of Type Strains, Phase IV (KMG-IV): sequencing the most valuable type-strain genomes for metagenomic binning, comparative biology and taxonomic classification.</title>
        <authorList>
            <person name="Goeker M."/>
        </authorList>
    </citation>
    <scope>NUCLEOTIDE SEQUENCE [LARGE SCALE GENOMIC DNA]</scope>
    <source>
        <strain evidence="1 2">DSM 45934</strain>
    </source>
</reference>
<protein>
    <submittedName>
        <fullName evidence="1">Glutathione synthase/RimK-type ligase-like ATP-grasp enzyme</fullName>
    </submittedName>
</protein>
<gene>
    <name evidence="1" type="ORF">EV192_110308</name>
</gene>
<proteinExistence type="predicted"/>
<accession>A0A4R2JAM7</accession>
<dbReference type="GO" id="GO:0016874">
    <property type="term" value="F:ligase activity"/>
    <property type="evidence" value="ECO:0007669"/>
    <property type="project" value="UniProtKB-KW"/>
</dbReference>
<dbReference type="OrthoDB" id="9789963at2"/>
<dbReference type="Proteomes" id="UP000295680">
    <property type="component" value="Unassembled WGS sequence"/>
</dbReference>
<dbReference type="AlphaFoldDB" id="A0A4R2JAM7"/>
<evidence type="ECO:0000313" key="2">
    <source>
        <dbReference type="Proteomes" id="UP000295680"/>
    </source>
</evidence>
<keyword evidence="1" id="KW-0436">Ligase</keyword>
<dbReference type="InterPro" id="IPR047778">
    <property type="entry name" value="STM4014-like"/>
</dbReference>